<name>A0A7S4R2J7_9DINO</name>
<dbReference type="Gene3D" id="3.30.710.10">
    <property type="entry name" value="Potassium Channel Kv1.1, Chain A"/>
    <property type="match status" value="1"/>
</dbReference>
<dbReference type="AlphaFoldDB" id="A0A7S4R2J7"/>
<dbReference type="CDD" id="cd18316">
    <property type="entry name" value="BTB_POZ_KCTD-like"/>
    <property type="match status" value="1"/>
</dbReference>
<dbReference type="SMART" id="SM00225">
    <property type="entry name" value="BTB"/>
    <property type="match status" value="1"/>
</dbReference>
<dbReference type="EMBL" id="HBNR01040609">
    <property type="protein sequence ID" value="CAE4599136.1"/>
    <property type="molecule type" value="Transcribed_RNA"/>
</dbReference>
<feature type="domain" description="BTB" evidence="2">
    <location>
        <begin position="108"/>
        <end position="214"/>
    </location>
</feature>
<evidence type="ECO:0000256" key="1">
    <source>
        <dbReference type="SAM" id="MobiDB-lite"/>
    </source>
</evidence>
<feature type="compositionally biased region" description="Polar residues" evidence="1">
    <location>
        <begin position="1"/>
        <end position="14"/>
    </location>
</feature>
<protein>
    <recommendedName>
        <fullName evidence="2">BTB domain-containing protein</fullName>
    </recommendedName>
</protein>
<gene>
    <name evidence="3" type="ORF">AMON00008_LOCUS28137</name>
</gene>
<dbReference type="GO" id="GO:0051260">
    <property type="term" value="P:protein homooligomerization"/>
    <property type="evidence" value="ECO:0007669"/>
    <property type="project" value="InterPro"/>
</dbReference>
<dbReference type="SUPFAM" id="SSF54695">
    <property type="entry name" value="POZ domain"/>
    <property type="match status" value="1"/>
</dbReference>
<feature type="compositionally biased region" description="Pro residues" evidence="1">
    <location>
        <begin position="32"/>
        <end position="46"/>
    </location>
</feature>
<reference evidence="3" key="1">
    <citation type="submission" date="2021-01" db="EMBL/GenBank/DDBJ databases">
        <authorList>
            <person name="Corre E."/>
            <person name="Pelletier E."/>
            <person name="Niang G."/>
            <person name="Scheremetjew M."/>
            <person name="Finn R."/>
            <person name="Kale V."/>
            <person name="Holt S."/>
            <person name="Cochrane G."/>
            <person name="Meng A."/>
            <person name="Brown T."/>
            <person name="Cohen L."/>
        </authorList>
    </citation>
    <scope>NUCLEOTIDE SEQUENCE</scope>
    <source>
        <strain evidence="3">CCMP3105</strain>
    </source>
</reference>
<organism evidence="3">
    <name type="scientific">Alexandrium monilatum</name>
    <dbReference type="NCBI Taxonomy" id="311494"/>
    <lineage>
        <taxon>Eukaryota</taxon>
        <taxon>Sar</taxon>
        <taxon>Alveolata</taxon>
        <taxon>Dinophyceae</taxon>
        <taxon>Gonyaulacales</taxon>
        <taxon>Pyrocystaceae</taxon>
        <taxon>Alexandrium</taxon>
    </lineage>
</organism>
<sequence>MVQRASHSSGSRQGTVGGLSMHTVPQGFAVPPACPPPTSAVPPSPPEGTGGTPWQDLEEDLAECIAVFQESNGSYAHGLEFQWRSSSQQRSQNASSVAEEHLKVLGSPVLAINVGGKVFLTTASTLRKAPFFDSMLRLSEEGQLGMTVDDGGRFFVDRSGELFYYILDYLRSGHWLLRERAADLEFVDALREEATFYGLDQVKDRMPMPRISEFVTIWQFRDDTSIYVDCLEQTIRQDPDHQGLFRLCKYSGGLPLDMQTCTKRFKATSHSVQSVVAYFAMRGFTLQQVLEGSMITHTTSADGQSRNGLGTQYMLWRSTSFPSSMQQPDSTPASWIPS</sequence>
<evidence type="ECO:0000259" key="2">
    <source>
        <dbReference type="SMART" id="SM00225"/>
    </source>
</evidence>
<dbReference type="InterPro" id="IPR000210">
    <property type="entry name" value="BTB/POZ_dom"/>
</dbReference>
<dbReference type="Pfam" id="PF02214">
    <property type="entry name" value="BTB_2"/>
    <property type="match status" value="1"/>
</dbReference>
<feature type="region of interest" description="Disordered" evidence="1">
    <location>
        <begin position="1"/>
        <end position="55"/>
    </location>
</feature>
<dbReference type="InterPro" id="IPR045068">
    <property type="entry name" value="BACURD1-3"/>
</dbReference>
<evidence type="ECO:0000313" key="3">
    <source>
        <dbReference type="EMBL" id="CAE4599136.1"/>
    </source>
</evidence>
<dbReference type="PANTHER" id="PTHR11145">
    <property type="entry name" value="BTB/POZ DOMAIN-CONTAINING ADAPTER FOR CUL3-MEDIATED RHOA DEGRADATION PROTEIN FAMILY MEMBER"/>
    <property type="match status" value="1"/>
</dbReference>
<dbReference type="InterPro" id="IPR011333">
    <property type="entry name" value="SKP1/BTB/POZ_sf"/>
</dbReference>
<dbReference type="PANTHER" id="PTHR11145:SF8">
    <property type="entry name" value="RE57120P"/>
    <property type="match status" value="1"/>
</dbReference>
<accession>A0A7S4R2J7</accession>
<dbReference type="InterPro" id="IPR003131">
    <property type="entry name" value="T1-type_BTB"/>
</dbReference>
<proteinExistence type="predicted"/>